<dbReference type="Pfam" id="PF00324">
    <property type="entry name" value="AA_permease"/>
    <property type="match status" value="1"/>
</dbReference>
<feature type="transmembrane region" description="Helical" evidence="6">
    <location>
        <begin position="385"/>
        <end position="410"/>
    </location>
</feature>
<keyword evidence="4 6" id="KW-0472">Membrane</keyword>
<evidence type="ECO:0000313" key="8">
    <source>
        <dbReference type="EMBL" id="MFC5296239.1"/>
    </source>
</evidence>
<dbReference type="InterPro" id="IPR050367">
    <property type="entry name" value="APC_superfamily"/>
</dbReference>
<dbReference type="EMBL" id="JBHSLN010000010">
    <property type="protein sequence ID" value="MFC5296239.1"/>
    <property type="molecule type" value="Genomic_DNA"/>
</dbReference>
<feature type="transmembrane region" description="Helical" evidence="6">
    <location>
        <begin position="218"/>
        <end position="239"/>
    </location>
</feature>
<dbReference type="GeneID" id="303296562"/>
<feature type="transmembrane region" description="Helical" evidence="6">
    <location>
        <begin position="115"/>
        <end position="138"/>
    </location>
</feature>
<sequence>MTSSSGPGTGPGPHPDADPGAGPGSATGPSSTAGPGPTAGSRADAIPARGAGPSRGRDFGPGSELDPGLSLGAAPTPGRLARRLRLGDAIVIGLASMIGAGAFVSLGAAQDLAGALAPVAVLIAAVVAICNATSTAQLAAQHPSSGGTYHFGSQQLGPWWGFVAGWCFVIGKIASCAAMALVIAAYLVPEPGQRIVAVLVVMALTAVNLVGITRTAALARVLVTIALAALLLTAGRLLVGLVRGDGPSAGILEGAGPADMTSAGPAFGGVPGPLADAATGLWDGGLAAVLGAGTGGIVGVALVVLQAAALMFFAFAGYARVATLGEEVIEPRRTIPRAILLALAMVCALYLGLSALLVLVGPAPGGEGWGPAPFLTALESVGAGGAWSVVITIGAVAAAAGALLALIAGVSRTMLAMARGGDLPRPLAKSSNRYAVPQRAEIVAALAVLALVLLASDVLVAIAASAFGVLLYYAIGNLAAFTQAGQWRLFPTAMQIGGLIGCVVLVAALPGRTVVAGVALVAIGVAYRAIVVRARR</sequence>
<dbReference type="Proteomes" id="UP001595937">
    <property type="component" value="Unassembled WGS sequence"/>
</dbReference>
<feature type="transmembrane region" description="Helical" evidence="6">
    <location>
        <begin position="159"/>
        <end position="188"/>
    </location>
</feature>
<evidence type="ECO:0000256" key="4">
    <source>
        <dbReference type="ARBA" id="ARBA00023136"/>
    </source>
</evidence>
<feature type="transmembrane region" description="Helical" evidence="6">
    <location>
        <begin position="442"/>
        <end position="475"/>
    </location>
</feature>
<feature type="compositionally biased region" description="Low complexity" evidence="5">
    <location>
        <begin position="18"/>
        <end position="41"/>
    </location>
</feature>
<keyword evidence="9" id="KW-1185">Reference proteome</keyword>
<feature type="domain" description="Amino acid permease/ SLC12A" evidence="7">
    <location>
        <begin position="89"/>
        <end position="475"/>
    </location>
</feature>
<feature type="transmembrane region" description="Helical" evidence="6">
    <location>
        <begin position="296"/>
        <end position="318"/>
    </location>
</feature>
<keyword evidence="3 6" id="KW-1133">Transmembrane helix</keyword>
<keyword evidence="2 6" id="KW-0812">Transmembrane</keyword>
<evidence type="ECO:0000256" key="2">
    <source>
        <dbReference type="ARBA" id="ARBA00022692"/>
    </source>
</evidence>
<evidence type="ECO:0000256" key="5">
    <source>
        <dbReference type="SAM" id="MobiDB-lite"/>
    </source>
</evidence>
<name>A0ABW0FBZ2_9MICO</name>
<dbReference type="PANTHER" id="PTHR42770:SF7">
    <property type="entry name" value="MEMBRANE PROTEIN"/>
    <property type="match status" value="1"/>
</dbReference>
<comment type="caution">
    <text evidence="8">The sequence shown here is derived from an EMBL/GenBank/DDBJ whole genome shotgun (WGS) entry which is preliminary data.</text>
</comment>
<feature type="transmembrane region" description="Helical" evidence="6">
    <location>
        <begin position="89"/>
        <end position="109"/>
    </location>
</feature>
<feature type="transmembrane region" description="Helical" evidence="6">
    <location>
        <begin position="194"/>
        <end position="211"/>
    </location>
</feature>
<proteinExistence type="predicted"/>
<feature type="transmembrane region" description="Helical" evidence="6">
    <location>
        <begin position="495"/>
        <end position="527"/>
    </location>
</feature>
<accession>A0ABW0FBZ2</accession>
<evidence type="ECO:0000313" key="9">
    <source>
        <dbReference type="Proteomes" id="UP001595937"/>
    </source>
</evidence>
<protein>
    <submittedName>
        <fullName evidence="8">APC family permease</fullName>
    </submittedName>
</protein>
<dbReference type="Gene3D" id="1.20.1740.10">
    <property type="entry name" value="Amino acid/polyamine transporter I"/>
    <property type="match status" value="1"/>
</dbReference>
<evidence type="ECO:0000256" key="6">
    <source>
        <dbReference type="SAM" id="Phobius"/>
    </source>
</evidence>
<organism evidence="8 9">
    <name type="scientific">Brachybacterium tyrofermentans</name>
    <dbReference type="NCBI Taxonomy" id="47848"/>
    <lineage>
        <taxon>Bacteria</taxon>
        <taxon>Bacillati</taxon>
        <taxon>Actinomycetota</taxon>
        <taxon>Actinomycetes</taxon>
        <taxon>Micrococcales</taxon>
        <taxon>Dermabacteraceae</taxon>
        <taxon>Brachybacterium</taxon>
    </lineage>
</organism>
<gene>
    <name evidence="8" type="ORF">ACFPK8_01820</name>
</gene>
<evidence type="ECO:0000259" key="7">
    <source>
        <dbReference type="Pfam" id="PF00324"/>
    </source>
</evidence>
<dbReference type="PANTHER" id="PTHR42770">
    <property type="entry name" value="AMINO ACID TRANSPORTER-RELATED"/>
    <property type="match status" value="1"/>
</dbReference>
<feature type="transmembrane region" description="Helical" evidence="6">
    <location>
        <begin position="339"/>
        <end position="365"/>
    </location>
</feature>
<evidence type="ECO:0000256" key="3">
    <source>
        <dbReference type="ARBA" id="ARBA00022989"/>
    </source>
</evidence>
<dbReference type="InterPro" id="IPR004841">
    <property type="entry name" value="AA-permease/SLC12A_dom"/>
</dbReference>
<comment type="subcellular location">
    <subcellularLocation>
        <location evidence="1">Membrane</location>
        <topology evidence="1">Multi-pass membrane protein</topology>
    </subcellularLocation>
</comment>
<evidence type="ECO:0000256" key="1">
    <source>
        <dbReference type="ARBA" id="ARBA00004141"/>
    </source>
</evidence>
<dbReference type="RefSeq" id="WP_343922958.1">
    <property type="nucleotide sequence ID" value="NZ_BAAAIR010000026.1"/>
</dbReference>
<feature type="region of interest" description="Disordered" evidence="5">
    <location>
        <begin position="1"/>
        <end position="74"/>
    </location>
</feature>
<reference evidence="9" key="1">
    <citation type="journal article" date="2019" name="Int. J. Syst. Evol. Microbiol.">
        <title>The Global Catalogue of Microorganisms (GCM) 10K type strain sequencing project: providing services to taxonomists for standard genome sequencing and annotation.</title>
        <authorList>
            <consortium name="The Broad Institute Genomics Platform"/>
            <consortium name="The Broad Institute Genome Sequencing Center for Infectious Disease"/>
            <person name="Wu L."/>
            <person name="Ma J."/>
        </authorList>
    </citation>
    <scope>NUCLEOTIDE SEQUENCE [LARGE SCALE GENOMIC DNA]</scope>
    <source>
        <strain evidence="9">CGMCC 1.16455</strain>
    </source>
</reference>